<feature type="chain" id="PRO_5035318123" evidence="12">
    <location>
        <begin position="21"/>
        <end position="423"/>
    </location>
</feature>
<gene>
    <name evidence="14" type="primary">Cpb2</name>
    <name evidence="14" type="ORF">GTO95_0007013</name>
</gene>
<accession>A0A8J7NZX3</accession>
<evidence type="ECO:0000256" key="5">
    <source>
        <dbReference type="ARBA" id="ARBA00022723"/>
    </source>
</evidence>
<keyword evidence="9" id="KW-0482">Metalloprotease</keyword>
<evidence type="ECO:0000256" key="7">
    <source>
        <dbReference type="ARBA" id="ARBA00022801"/>
    </source>
</evidence>
<keyword evidence="3 14" id="KW-0121">Carboxypeptidase</keyword>
<dbReference type="PROSITE" id="PS00133">
    <property type="entry name" value="CARBOXYPEPT_ZN_2"/>
    <property type="match status" value="1"/>
</dbReference>
<comment type="caution">
    <text evidence="14">The sequence shown here is derived from an EMBL/GenBank/DDBJ whole genome shotgun (WGS) entry which is preliminary data.</text>
</comment>
<dbReference type="PANTHER" id="PTHR11705:SF17">
    <property type="entry name" value="CARBOXYPEPTIDASE B2"/>
    <property type="match status" value="1"/>
</dbReference>
<protein>
    <submittedName>
        <fullName evidence="14">CBPB2 Carboxypeptidase</fullName>
    </submittedName>
</protein>
<dbReference type="GO" id="GO:0004181">
    <property type="term" value="F:metallocarboxypeptidase activity"/>
    <property type="evidence" value="ECO:0007669"/>
    <property type="project" value="InterPro"/>
</dbReference>
<dbReference type="GO" id="GO:0006508">
    <property type="term" value="P:proteolysis"/>
    <property type="evidence" value="ECO:0007669"/>
    <property type="project" value="UniProtKB-KW"/>
</dbReference>
<dbReference type="Gene3D" id="3.30.70.340">
    <property type="entry name" value="Metallocarboxypeptidase-like"/>
    <property type="match status" value="1"/>
</dbReference>
<evidence type="ECO:0000256" key="12">
    <source>
        <dbReference type="SAM" id="SignalP"/>
    </source>
</evidence>
<keyword evidence="6 12" id="KW-0732">Signal</keyword>
<name>A0A8J7NZX3_ATRSP</name>
<evidence type="ECO:0000256" key="9">
    <source>
        <dbReference type="ARBA" id="ARBA00023049"/>
    </source>
</evidence>
<keyword evidence="5" id="KW-0479">Metal-binding</keyword>
<dbReference type="PROSITE" id="PS52035">
    <property type="entry name" value="PEPTIDASE_M14"/>
    <property type="match status" value="1"/>
</dbReference>
<proteinExistence type="inferred from homology"/>
<feature type="domain" description="Peptidase M14" evidence="13">
    <location>
        <begin position="125"/>
        <end position="418"/>
    </location>
</feature>
<evidence type="ECO:0000259" key="13">
    <source>
        <dbReference type="PROSITE" id="PS52035"/>
    </source>
</evidence>
<feature type="non-terminal residue" evidence="14">
    <location>
        <position position="423"/>
    </location>
</feature>
<feature type="active site" description="Proton donor/acceptor" evidence="11">
    <location>
        <position position="384"/>
    </location>
</feature>
<evidence type="ECO:0000256" key="6">
    <source>
        <dbReference type="ARBA" id="ARBA00022729"/>
    </source>
</evidence>
<evidence type="ECO:0000256" key="3">
    <source>
        <dbReference type="ARBA" id="ARBA00022645"/>
    </source>
</evidence>
<feature type="signal peptide" evidence="12">
    <location>
        <begin position="1"/>
        <end position="20"/>
    </location>
</feature>
<evidence type="ECO:0000313" key="15">
    <source>
        <dbReference type="Proteomes" id="UP000736164"/>
    </source>
</evidence>
<evidence type="ECO:0000256" key="11">
    <source>
        <dbReference type="PROSITE-ProRule" id="PRU01379"/>
    </source>
</evidence>
<dbReference type="AlphaFoldDB" id="A0A8J7NZX3"/>
<evidence type="ECO:0000256" key="4">
    <source>
        <dbReference type="ARBA" id="ARBA00022670"/>
    </source>
</evidence>
<dbReference type="Proteomes" id="UP000736164">
    <property type="component" value="Unassembled WGS sequence"/>
</dbReference>
<dbReference type="GO" id="GO:0005615">
    <property type="term" value="C:extracellular space"/>
    <property type="evidence" value="ECO:0007669"/>
    <property type="project" value="TreeGrafter"/>
</dbReference>
<dbReference type="FunFam" id="3.30.70.340:FF:000003">
    <property type="entry name" value="Carboxypeptidase B2"/>
    <property type="match status" value="1"/>
</dbReference>
<dbReference type="InterPro" id="IPR036990">
    <property type="entry name" value="M14A-like_propep"/>
</dbReference>
<feature type="non-terminal residue" evidence="14">
    <location>
        <position position="1"/>
    </location>
</feature>
<dbReference type="InterPro" id="IPR000834">
    <property type="entry name" value="Peptidase_M14"/>
</dbReference>
<sequence>MKHFLVAPLLAFFLIENGFFTSTRNQASDKVFSITVATEEEAATIRNVSSHPEVVLWQPDSPQNIKAGTETHLYIPASSVERIKEMLHQNGVKHKVLLENVQELIDMQTKNDSNDPRSSVSFYERYHPLDEIYSWINKTAQDNPHLVRTILIGSTFEKRPLYVLKLSGRNPSRAMWMDCGIHAREWISPAFCLWFVQYVIQFYNTNPEITQILDNMDIYILPVLNPDGYLFTWTNNRMWRKNRSQYEDSDCIGADLNRNFDANWCTEGSSPRPCDETYCGPFPESESETKAVATFLRSKKHIMKLYISIHSYSQMLLFPYSYTYKEADNHNELFTLAREAALKIKRHYGNHYRYGAGAKTIYLAPGGSDDWAYDIGIDYSFTFELQDRGQYGFLLPPSYIAVACKEALTAVKSIATGIVKKMG</sequence>
<dbReference type="Pfam" id="PF02244">
    <property type="entry name" value="Propep_M14"/>
    <property type="match status" value="1"/>
</dbReference>
<comment type="cofactor">
    <cofactor evidence="1">
        <name>Zn(2+)</name>
        <dbReference type="ChEBI" id="CHEBI:29105"/>
    </cofactor>
</comment>
<dbReference type="GO" id="GO:0008270">
    <property type="term" value="F:zinc ion binding"/>
    <property type="evidence" value="ECO:0007669"/>
    <property type="project" value="InterPro"/>
</dbReference>
<evidence type="ECO:0000256" key="1">
    <source>
        <dbReference type="ARBA" id="ARBA00001947"/>
    </source>
</evidence>
<dbReference type="SUPFAM" id="SSF53187">
    <property type="entry name" value="Zn-dependent exopeptidases"/>
    <property type="match status" value="1"/>
</dbReference>
<dbReference type="GO" id="GO:0042730">
    <property type="term" value="P:fibrinolysis"/>
    <property type="evidence" value="ECO:0007669"/>
    <property type="project" value="InterPro"/>
</dbReference>
<reference evidence="14" key="1">
    <citation type="journal article" date="2021" name="Cell">
        <title>Tracing the genetic footprints of vertebrate landing in non-teleost ray-finned fishes.</title>
        <authorList>
            <person name="Bi X."/>
            <person name="Wang K."/>
            <person name="Yang L."/>
            <person name="Pan H."/>
            <person name="Jiang H."/>
            <person name="Wei Q."/>
            <person name="Fang M."/>
            <person name="Yu H."/>
            <person name="Zhu C."/>
            <person name="Cai Y."/>
            <person name="He Y."/>
            <person name="Gan X."/>
            <person name="Zeng H."/>
            <person name="Yu D."/>
            <person name="Zhu Y."/>
            <person name="Jiang H."/>
            <person name="Qiu Q."/>
            <person name="Yang H."/>
            <person name="Zhang Y.E."/>
            <person name="Wang W."/>
            <person name="Zhu M."/>
            <person name="He S."/>
            <person name="Zhang G."/>
        </authorList>
    </citation>
    <scope>NUCLEOTIDE SEQUENCE</scope>
    <source>
        <strain evidence="14">Allg_001</strain>
    </source>
</reference>
<dbReference type="EMBL" id="JAAWVO010061725">
    <property type="protein sequence ID" value="MBN3322814.1"/>
    <property type="molecule type" value="Genomic_DNA"/>
</dbReference>
<evidence type="ECO:0000313" key="14">
    <source>
        <dbReference type="EMBL" id="MBN3322814.1"/>
    </source>
</evidence>
<comment type="similarity">
    <text evidence="2 11">Belongs to the peptidase M14 family.</text>
</comment>
<dbReference type="PRINTS" id="PR00765">
    <property type="entry name" value="CRBOXYPTASEA"/>
</dbReference>
<keyword evidence="10" id="KW-1015">Disulfide bond</keyword>
<keyword evidence="4" id="KW-0645">Protease</keyword>
<dbReference type="CDD" id="cd06246">
    <property type="entry name" value="M14_CPB2"/>
    <property type="match status" value="1"/>
</dbReference>
<dbReference type="InterPro" id="IPR003146">
    <property type="entry name" value="M14A_act_pep"/>
</dbReference>
<dbReference type="Pfam" id="PF00246">
    <property type="entry name" value="Peptidase_M14"/>
    <property type="match status" value="1"/>
</dbReference>
<dbReference type="SMART" id="SM00631">
    <property type="entry name" value="Zn_pept"/>
    <property type="match status" value="1"/>
</dbReference>
<keyword evidence="15" id="KW-1185">Reference proteome</keyword>
<keyword evidence="7" id="KW-0378">Hydrolase</keyword>
<organism evidence="14 15">
    <name type="scientific">Atractosteus spatula</name>
    <name type="common">Alligator gar</name>
    <name type="synonym">Lepisosteus spatula</name>
    <dbReference type="NCBI Taxonomy" id="7917"/>
    <lineage>
        <taxon>Eukaryota</taxon>
        <taxon>Metazoa</taxon>
        <taxon>Chordata</taxon>
        <taxon>Craniata</taxon>
        <taxon>Vertebrata</taxon>
        <taxon>Euteleostomi</taxon>
        <taxon>Actinopterygii</taxon>
        <taxon>Neopterygii</taxon>
        <taxon>Holostei</taxon>
        <taxon>Semionotiformes</taxon>
        <taxon>Lepisosteidae</taxon>
        <taxon>Atractosteus</taxon>
    </lineage>
</organism>
<evidence type="ECO:0000256" key="2">
    <source>
        <dbReference type="ARBA" id="ARBA00005988"/>
    </source>
</evidence>
<dbReference type="PANTHER" id="PTHR11705">
    <property type="entry name" value="PROTEASE FAMILY M14 CARBOXYPEPTIDASE A,B"/>
    <property type="match status" value="1"/>
</dbReference>
<evidence type="ECO:0000256" key="10">
    <source>
        <dbReference type="ARBA" id="ARBA00023157"/>
    </source>
</evidence>
<dbReference type="Gene3D" id="3.40.630.10">
    <property type="entry name" value="Zn peptidases"/>
    <property type="match status" value="1"/>
</dbReference>
<dbReference type="InterPro" id="IPR057247">
    <property type="entry name" value="CARBOXYPEPT_ZN_2"/>
</dbReference>
<evidence type="ECO:0000256" key="8">
    <source>
        <dbReference type="ARBA" id="ARBA00022833"/>
    </source>
</evidence>
<dbReference type="SUPFAM" id="SSF54897">
    <property type="entry name" value="Protease propeptides/inhibitors"/>
    <property type="match status" value="1"/>
</dbReference>
<keyword evidence="8" id="KW-0862">Zinc</keyword>
<dbReference type="InterPro" id="IPR033849">
    <property type="entry name" value="CPB2"/>
</dbReference>
<dbReference type="FunFam" id="3.40.630.10:FF:000301">
    <property type="entry name" value="Carboxypeptidase B2 (plasma)"/>
    <property type="match status" value="1"/>
</dbReference>